<keyword evidence="4" id="KW-0238">DNA-binding</keyword>
<keyword evidence="3" id="KW-0805">Transcription regulation</keyword>
<name>A0A1A9Z589_GLOPL</name>
<evidence type="ECO:0000313" key="8">
    <source>
        <dbReference type="EnsemblMetazoa" id="GPAI004301-PA"/>
    </source>
</evidence>
<dbReference type="AlphaFoldDB" id="A0A1A9Z589"/>
<reference evidence="8" key="2">
    <citation type="submission" date="2020-05" db="UniProtKB">
        <authorList>
            <consortium name="EnsemblMetazoa"/>
        </authorList>
    </citation>
    <scope>IDENTIFICATION</scope>
    <source>
        <strain evidence="8">IAEA</strain>
    </source>
</reference>
<dbReference type="GO" id="GO:0003677">
    <property type="term" value="F:DNA binding"/>
    <property type="evidence" value="ECO:0007669"/>
    <property type="project" value="UniProtKB-KW"/>
</dbReference>
<comment type="function">
    <text evidence="6">Involved in transvection phenomena (= synapsis-dependent gene expression), where the synaptic pairing of chromosomes carrying genes with which zeste interacts influences the expression of these genes. Zeste binds to DNA and stimulates transcription from a nearby promoter.</text>
</comment>
<keyword evidence="5" id="KW-0804">Transcription</keyword>
<dbReference type="EnsemblMetazoa" id="GPAI004301-RA">
    <property type="protein sequence ID" value="GPAI004301-PA"/>
    <property type="gene ID" value="GPAI004301"/>
</dbReference>
<dbReference type="VEuPathDB" id="VectorBase:GPAI004301"/>
<comment type="subunit">
    <text evidence="1">Self-associates forming complexes of several hundred monomers.</text>
</comment>
<proteinExistence type="predicted"/>
<evidence type="ECO:0000259" key="7">
    <source>
        <dbReference type="Pfam" id="PF13873"/>
    </source>
</evidence>
<dbReference type="InterPro" id="IPR028002">
    <property type="entry name" value="Myb_DNA-bind_5"/>
</dbReference>
<evidence type="ECO:0000256" key="2">
    <source>
        <dbReference type="ARBA" id="ARBA00016807"/>
    </source>
</evidence>
<evidence type="ECO:0000256" key="5">
    <source>
        <dbReference type="ARBA" id="ARBA00023163"/>
    </source>
</evidence>
<accession>A0A1A9Z589</accession>
<protein>
    <recommendedName>
        <fullName evidence="2">Regulatory protein zeste</fullName>
    </recommendedName>
</protein>
<evidence type="ECO:0000313" key="9">
    <source>
        <dbReference type="Proteomes" id="UP000092445"/>
    </source>
</evidence>
<keyword evidence="9" id="KW-1185">Reference proteome</keyword>
<evidence type="ECO:0000256" key="4">
    <source>
        <dbReference type="ARBA" id="ARBA00023125"/>
    </source>
</evidence>
<sequence length="254" mass="29419">MTTSDFYESSLEHLKSNARCLNVAKYFEILKWLVWIHHREPTMLYHRSVDIQTALNYLEPINKINVVQKEAMAEFMDQYKDLARNFRNNKQGKQRMNKLWEELAQKLNARRPPVKDAKLWKKVFRDQKYIIKNKLTCKKRSKGQTGSGVFVEIPLTFAEEQIIEAARLEASVIGVDDAQTSELDEKSYSTISSIGQTWDLADKTQDTTPDFENASISIRSPLQKKGEYQTSLKEARYTKTRDEALKEADYAPAA</sequence>
<feature type="domain" description="Myb/SANT-like DNA-binding" evidence="7">
    <location>
        <begin position="68"/>
        <end position="135"/>
    </location>
</feature>
<dbReference type="Pfam" id="PF13873">
    <property type="entry name" value="Myb_DNA-bind_5"/>
    <property type="match status" value="1"/>
</dbReference>
<evidence type="ECO:0000256" key="6">
    <source>
        <dbReference type="ARBA" id="ARBA00025466"/>
    </source>
</evidence>
<evidence type="ECO:0000256" key="1">
    <source>
        <dbReference type="ARBA" id="ARBA00011764"/>
    </source>
</evidence>
<reference evidence="9" key="1">
    <citation type="submission" date="2014-03" db="EMBL/GenBank/DDBJ databases">
        <authorList>
            <person name="Aksoy S."/>
            <person name="Warren W."/>
            <person name="Wilson R.K."/>
        </authorList>
    </citation>
    <scope>NUCLEOTIDE SEQUENCE [LARGE SCALE GENOMIC DNA]</scope>
    <source>
        <strain evidence="9">IAEA</strain>
    </source>
</reference>
<organism evidence="8 9">
    <name type="scientific">Glossina pallidipes</name>
    <name type="common">Tsetse fly</name>
    <dbReference type="NCBI Taxonomy" id="7398"/>
    <lineage>
        <taxon>Eukaryota</taxon>
        <taxon>Metazoa</taxon>
        <taxon>Ecdysozoa</taxon>
        <taxon>Arthropoda</taxon>
        <taxon>Hexapoda</taxon>
        <taxon>Insecta</taxon>
        <taxon>Pterygota</taxon>
        <taxon>Neoptera</taxon>
        <taxon>Endopterygota</taxon>
        <taxon>Diptera</taxon>
        <taxon>Brachycera</taxon>
        <taxon>Muscomorpha</taxon>
        <taxon>Hippoboscoidea</taxon>
        <taxon>Glossinidae</taxon>
        <taxon>Glossina</taxon>
    </lineage>
</organism>
<evidence type="ECO:0000256" key="3">
    <source>
        <dbReference type="ARBA" id="ARBA00023015"/>
    </source>
</evidence>
<dbReference type="Proteomes" id="UP000092445">
    <property type="component" value="Unassembled WGS sequence"/>
</dbReference>